<gene>
    <name evidence="1" type="ORF">NMK71_02540</name>
</gene>
<dbReference type="PROSITE" id="PS51257">
    <property type="entry name" value="PROKAR_LIPOPROTEIN"/>
    <property type="match status" value="1"/>
</dbReference>
<dbReference type="RefSeq" id="WP_304419944.1">
    <property type="nucleotide sequence ID" value="NZ_JANCMU010000001.1"/>
</dbReference>
<accession>A0A9X4N294</accession>
<evidence type="ECO:0000313" key="2">
    <source>
        <dbReference type="Proteomes" id="UP001152599"/>
    </source>
</evidence>
<name>A0A9X4N294_9FLAO</name>
<sequence length="218" mass="25209">MKIIYAFAIVLILGCSSNKYKADYYVYGKDKERISFNTFQEKLNSCQRLIVNKHKTDSGTIQQLLPLNYKSNISPQQVKTVYASLSKMQGRMVSSDQYLVINYLSLFKNQKASQRSKIYLLNDDWRLLSEPFISSIKEAPSISQFSVNAPNFNPNITTSNAQIHWIEDKDDNLRNIFSIVDVPYGCFILMKPSGEYYINYAEYTESTIRDKMIEFFGS</sequence>
<reference evidence="1" key="1">
    <citation type="submission" date="2022-07" db="EMBL/GenBank/DDBJ databases">
        <title>Description and genome-wide analysis of Profundicola chukchiensis gen. nov., sp. nov., marine bacteria isolated from bottom sediments of the Chukchi Sea.</title>
        <authorList>
            <person name="Romanenko L."/>
            <person name="Otstavnykh N."/>
            <person name="Kurilenko V."/>
            <person name="Eremeev V."/>
            <person name="Velansky P."/>
            <person name="Mikhailov V."/>
            <person name="Isaeva M."/>
        </authorList>
    </citation>
    <scope>NUCLEOTIDE SEQUENCE</scope>
    <source>
        <strain evidence="1">KMM 9713</strain>
    </source>
</reference>
<evidence type="ECO:0008006" key="3">
    <source>
        <dbReference type="Google" id="ProtNLM"/>
    </source>
</evidence>
<evidence type="ECO:0000313" key="1">
    <source>
        <dbReference type="EMBL" id="MDG4945279.1"/>
    </source>
</evidence>
<protein>
    <recommendedName>
        <fullName evidence="3">Lipoprotein</fullName>
    </recommendedName>
</protein>
<dbReference type="Proteomes" id="UP001152599">
    <property type="component" value="Unassembled WGS sequence"/>
</dbReference>
<dbReference type="EMBL" id="JANCMU010000001">
    <property type="protein sequence ID" value="MDG4945279.1"/>
    <property type="molecule type" value="Genomic_DNA"/>
</dbReference>
<keyword evidence="2" id="KW-1185">Reference proteome</keyword>
<organism evidence="1 2">
    <name type="scientific">Profundicola chukchiensis</name>
    <dbReference type="NCBI Taxonomy" id="2961959"/>
    <lineage>
        <taxon>Bacteria</taxon>
        <taxon>Pseudomonadati</taxon>
        <taxon>Bacteroidota</taxon>
        <taxon>Flavobacteriia</taxon>
        <taxon>Flavobacteriales</taxon>
        <taxon>Weeksellaceae</taxon>
        <taxon>Profundicola</taxon>
    </lineage>
</organism>
<comment type="caution">
    <text evidence="1">The sequence shown here is derived from an EMBL/GenBank/DDBJ whole genome shotgun (WGS) entry which is preliminary data.</text>
</comment>
<proteinExistence type="predicted"/>
<dbReference type="AlphaFoldDB" id="A0A9X4N294"/>